<organism evidence="2 3">
    <name type="scientific">Penicillium cinerascens</name>
    <dbReference type="NCBI Taxonomy" id="70096"/>
    <lineage>
        <taxon>Eukaryota</taxon>
        <taxon>Fungi</taxon>
        <taxon>Dikarya</taxon>
        <taxon>Ascomycota</taxon>
        <taxon>Pezizomycotina</taxon>
        <taxon>Eurotiomycetes</taxon>
        <taxon>Eurotiomycetidae</taxon>
        <taxon>Eurotiales</taxon>
        <taxon>Aspergillaceae</taxon>
        <taxon>Penicillium</taxon>
    </lineage>
</organism>
<dbReference type="AlphaFoldDB" id="A0A9W9MNK8"/>
<dbReference type="Proteomes" id="UP001150904">
    <property type="component" value="Unassembled WGS sequence"/>
</dbReference>
<gene>
    <name evidence="2" type="ORF">N7498_005457</name>
</gene>
<feature type="compositionally biased region" description="Basic and acidic residues" evidence="1">
    <location>
        <begin position="21"/>
        <end position="35"/>
    </location>
</feature>
<dbReference type="GeneID" id="83179820"/>
<reference evidence="2" key="2">
    <citation type="journal article" date="2023" name="IMA Fungus">
        <title>Comparative genomic study of the Penicillium genus elucidates a diverse pangenome and 15 lateral gene transfer events.</title>
        <authorList>
            <person name="Petersen C."/>
            <person name="Sorensen T."/>
            <person name="Nielsen M.R."/>
            <person name="Sondergaard T.E."/>
            <person name="Sorensen J.L."/>
            <person name="Fitzpatrick D.A."/>
            <person name="Frisvad J.C."/>
            <person name="Nielsen K.L."/>
        </authorList>
    </citation>
    <scope>NUCLEOTIDE SEQUENCE</scope>
    <source>
        <strain evidence="2">IBT 15544</strain>
    </source>
</reference>
<evidence type="ECO:0000313" key="3">
    <source>
        <dbReference type="Proteomes" id="UP001150904"/>
    </source>
</evidence>
<evidence type="ECO:0000256" key="1">
    <source>
        <dbReference type="SAM" id="MobiDB-lite"/>
    </source>
</evidence>
<keyword evidence="3" id="KW-1185">Reference proteome</keyword>
<dbReference type="OrthoDB" id="4521990at2759"/>
<feature type="region of interest" description="Disordered" evidence="1">
    <location>
        <begin position="21"/>
        <end position="75"/>
    </location>
</feature>
<protein>
    <submittedName>
        <fullName evidence="2">Uncharacterized protein</fullName>
    </submittedName>
</protein>
<dbReference type="RefSeq" id="XP_058309057.1">
    <property type="nucleotide sequence ID" value="XM_058452519.1"/>
</dbReference>
<evidence type="ECO:0000313" key="2">
    <source>
        <dbReference type="EMBL" id="KAJ5204578.1"/>
    </source>
</evidence>
<accession>A0A9W9MNK8</accession>
<proteinExistence type="predicted"/>
<reference evidence="2" key="1">
    <citation type="submission" date="2022-12" db="EMBL/GenBank/DDBJ databases">
        <authorList>
            <person name="Petersen C."/>
        </authorList>
    </citation>
    <scope>NUCLEOTIDE SEQUENCE</scope>
    <source>
        <strain evidence="2">IBT 15544</strain>
    </source>
</reference>
<name>A0A9W9MNK8_9EURO</name>
<dbReference type="EMBL" id="JAPQKR010000012">
    <property type="protein sequence ID" value="KAJ5204578.1"/>
    <property type="molecule type" value="Genomic_DNA"/>
</dbReference>
<sequence>MSGITDEAAIEGHDLIHDAELEEERLHENDNDHQKAQQSKADLGAGEKNLADGTNTGGHRTSALDKVREALNLNN</sequence>
<comment type="caution">
    <text evidence="2">The sequence shown here is derived from an EMBL/GenBank/DDBJ whole genome shotgun (WGS) entry which is preliminary data.</text>
</comment>